<dbReference type="AlphaFoldDB" id="A0AAD4D3G1"/>
<keyword evidence="3" id="KW-1185">Reference proteome</keyword>
<evidence type="ECO:0000313" key="3">
    <source>
        <dbReference type="Proteomes" id="UP001194580"/>
    </source>
</evidence>
<protein>
    <submittedName>
        <fullName evidence="2">Uncharacterized protein</fullName>
    </submittedName>
</protein>
<proteinExistence type="predicted"/>
<feature type="compositionally biased region" description="Low complexity" evidence="1">
    <location>
        <begin position="193"/>
        <end position="206"/>
    </location>
</feature>
<evidence type="ECO:0000256" key="1">
    <source>
        <dbReference type="SAM" id="MobiDB-lite"/>
    </source>
</evidence>
<sequence>LVQKILLIEGDLARLRLEQKVNANGEQRQQRQQQLQQLIPLRAPLILTPPVDNLSPPISTANRWATSEGAAASTWGFMNDSAAYPSPHSTHPSSSSLHDRPSIPSTNSYSDAASLSGSNISSDGLTGMTLALPAPLPPPPPTPIPTTTTTSNSPHSIPLASSLNRTLSPLSSSYESVGGMSSSYLCFHPGELSSNSRPSSPDSFNSALSSFPLDPPHPELAATAPPAAVLAAAPGLTGPASLGSVADLGSSEPSAL</sequence>
<feature type="non-terminal residue" evidence="2">
    <location>
        <position position="1"/>
    </location>
</feature>
<comment type="caution">
    <text evidence="2">The sequence shown here is derived from an EMBL/GenBank/DDBJ whole genome shotgun (WGS) entry which is preliminary data.</text>
</comment>
<feature type="compositionally biased region" description="Polar residues" evidence="1">
    <location>
        <begin position="103"/>
        <end position="124"/>
    </location>
</feature>
<name>A0AAD4D3G1_9FUNG</name>
<feature type="compositionally biased region" description="Low complexity" evidence="1">
    <location>
        <begin position="85"/>
        <end position="96"/>
    </location>
</feature>
<feature type="region of interest" description="Disordered" evidence="1">
    <location>
        <begin position="192"/>
        <end position="256"/>
    </location>
</feature>
<feature type="compositionally biased region" description="Low complexity" evidence="1">
    <location>
        <begin position="219"/>
        <end position="240"/>
    </location>
</feature>
<feature type="region of interest" description="Disordered" evidence="1">
    <location>
        <begin position="85"/>
        <end position="161"/>
    </location>
</feature>
<accession>A0AAD4D3G1</accession>
<feature type="compositionally biased region" description="Polar residues" evidence="1">
    <location>
        <begin position="151"/>
        <end position="161"/>
    </location>
</feature>
<dbReference type="EMBL" id="JAAAIL010001973">
    <property type="protein sequence ID" value="KAG0262300.1"/>
    <property type="molecule type" value="Genomic_DNA"/>
</dbReference>
<gene>
    <name evidence="2" type="ORF">BGZ95_004051</name>
</gene>
<feature type="compositionally biased region" description="Pro residues" evidence="1">
    <location>
        <begin position="134"/>
        <end position="144"/>
    </location>
</feature>
<evidence type="ECO:0000313" key="2">
    <source>
        <dbReference type="EMBL" id="KAG0262300.1"/>
    </source>
</evidence>
<organism evidence="2 3">
    <name type="scientific">Linnemannia exigua</name>
    <dbReference type="NCBI Taxonomy" id="604196"/>
    <lineage>
        <taxon>Eukaryota</taxon>
        <taxon>Fungi</taxon>
        <taxon>Fungi incertae sedis</taxon>
        <taxon>Mucoromycota</taxon>
        <taxon>Mortierellomycotina</taxon>
        <taxon>Mortierellomycetes</taxon>
        <taxon>Mortierellales</taxon>
        <taxon>Mortierellaceae</taxon>
        <taxon>Linnemannia</taxon>
    </lineage>
</organism>
<feature type="non-terminal residue" evidence="2">
    <location>
        <position position="256"/>
    </location>
</feature>
<dbReference type="Proteomes" id="UP001194580">
    <property type="component" value="Unassembled WGS sequence"/>
</dbReference>
<reference evidence="2" key="1">
    <citation type="journal article" date="2020" name="Fungal Divers.">
        <title>Resolving the Mortierellaceae phylogeny through synthesis of multi-gene phylogenetics and phylogenomics.</title>
        <authorList>
            <person name="Vandepol N."/>
            <person name="Liber J."/>
            <person name="Desiro A."/>
            <person name="Na H."/>
            <person name="Kennedy M."/>
            <person name="Barry K."/>
            <person name="Grigoriev I.V."/>
            <person name="Miller A.N."/>
            <person name="O'Donnell K."/>
            <person name="Stajich J.E."/>
            <person name="Bonito G."/>
        </authorList>
    </citation>
    <scope>NUCLEOTIDE SEQUENCE</scope>
    <source>
        <strain evidence="2">NRRL 28262</strain>
    </source>
</reference>